<dbReference type="AlphaFoldDB" id="A0AAJ0BBV7"/>
<protein>
    <submittedName>
        <fullName evidence="3">Uncharacterized protein</fullName>
    </submittedName>
</protein>
<name>A0AAJ0BBV7_9PEZI</name>
<proteinExistence type="predicted"/>
<dbReference type="Proteomes" id="UP001239445">
    <property type="component" value="Unassembled WGS sequence"/>
</dbReference>
<evidence type="ECO:0000313" key="4">
    <source>
        <dbReference type="Proteomes" id="UP001239445"/>
    </source>
</evidence>
<evidence type="ECO:0000313" key="3">
    <source>
        <dbReference type="EMBL" id="KAK1755401.1"/>
    </source>
</evidence>
<evidence type="ECO:0000256" key="2">
    <source>
        <dbReference type="SAM" id="Phobius"/>
    </source>
</evidence>
<feature type="transmembrane region" description="Helical" evidence="2">
    <location>
        <begin position="48"/>
        <end position="71"/>
    </location>
</feature>
<accession>A0AAJ0BBV7</accession>
<gene>
    <name evidence="3" type="ORF">QBC47DRAFT_413171</name>
</gene>
<evidence type="ECO:0000256" key="1">
    <source>
        <dbReference type="SAM" id="MobiDB-lite"/>
    </source>
</evidence>
<reference evidence="3" key="1">
    <citation type="submission" date="2023-06" db="EMBL/GenBank/DDBJ databases">
        <title>Genome-scale phylogeny and comparative genomics of the fungal order Sordariales.</title>
        <authorList>
            <consortium name="Lawrence Berkeley National Laboratory"/>
            <person name="Hensen N."/>
            <person name="Bonometti L."/>
            <person name="Westerberg I."/>
            <person name="Brannstrom I.O."/>
            <person name="Guillou S."/>
            <person name="Cros-Aarteil S."/>
            <person name="Calhoun S."/>
            <person name="Haridas S."/>
            <person name="Kuo A."/>
            <person name="Mondo S."/>
            <person name="Pangilinan J."/>
            <person name="Riley R."/>
            <person name="Labutti K."/>
            <person name="Andreopoulos B."/>
            <person name="Lipzen A."/>
            <person name="Chen C."/>
            <person name="Yanf M."/>
            <person name="Daum C."/>
            <person name="Ng V."/>
            <person name="Clum A."/>
            <person name="Steindorff A."/>
            <person name="Ohm R."/>
            <person name="Martin F."/>
            <person name="Silar P."/>
            <person name="Natvig D."/>
            <person name="Lalanne C."/>
            <person name="Gautier V."/>
            <person name="Ament-Velasquez S.L."/>
            <person name="Kruys A."/>
            <person name="Hutchinson M.I."/>
            <person name="Powell A.J."/>
            <person name="Barry K."/>
            <person name="Miller A.N."/>
            <person name="Grigoriev I.V."/>
            <person name="Debuchy R."/>
            <person name="Gladieux P."/>
            <person name="Thoren M.H."/>
            <person name="Johannesson H."/>
        </authorList>
    </citation>
    <scope>NUCLEOTIDE SEQUENCE</scope>
    <source>
        <strain evidence="3">PSN4</strain>
    </source>
</reference>
<dbReference type="EMBL" id="MU839833">
    <property type="protein sequence ID" value="KAK1755401.1"/>
    <property type="molecule type" value="Genomic_DNA"/>
</dbReference>
<sequence>MSPDDQSEPFLGGTKDRKPKLLHMPYQGTHRWLRVGTSITSSSSFSHFLVFFVTSLAWGAAFLVMGIYPLVASSRSAAVASTTAAAPAAALPFAEGTVIVKGAKLVTCGNTTEEAKRRGCTYDILSNHWVPAVCMDQDAVDEYMTDGTWFGYGDESRTQLLTIDAMSEMDYYYTNERDHIVHCAMLWRKQFRAFFLQRQNLDTIISDEEHTMHCSQFLMDMSDKGPDYRNMPIKTWVGQAGCWLRG</sequence>
<dbReference type="InterPro" id="IPR053008">
    <property type="entry name" value="Phomopsin_biosynth_assoc"/>
</dbReference>
<feature type="region of interest" description="Disordered" evidence="1">
    <location>
        <begin position="1"/>
        <end position="20"/>
    </location>
</feature>
<organism evidence="3 4">
    <name type="scientific">Echria macrotheca</name>
    <dbReference type="NCBI Taxonomy" id="438768"/>
    <lineage>
        <taxon>Eukaryota</taxon>
        <taxon>Fungi</taxon>
        <taxon>Dikarya</taxon>
        <taxon>Ascomycota</taxon>
        <taxon>Pezizomycotina</taxon>
        <taxon>Sordariomycetes</taxon>
        <taxon>Sordariomycetidae</taxon>
        <taxon>Sordariales</taxon>
        <taxon>Schizotheciaceae</taxon>
        <taxon>Echria</taxon>
    </lineage>
</organism>
<keyword evidence="4" id="KW-1185">Reference proteome</keyword>
<keyword evidence="2" id="KW-0812">Transmembrane</keyword>
<dbReference type="PANTHER" id="PTHR35896:SF3">
    <property type="entry name" value="MAJOR FACILITATOR SUPERFAMILY TRANSPORTER"/>
    <property type="match status" value="1"/>
</dbReference>
<dbReference type="PANTHER" id="PTHR35896">
    <property type="entry name" value="IG-LIKE DOMAIN-CONTAINING PROTEIN"/>
    <property type="match status" value="1"/>
</dbReference>
<comment type="caution">
    <text evidence="3">The sequence shown here is derived from an EMBL/GenBank/DDBJ whole genome shotgun (WGS) entry which is preliminary data.</text>
</comment>
<keyword evidence="2" id="KW-0472">Membrane</keyword>
<keyword evidence="2" id="KW-1133">Transmembrane helix</keyword>